<evidence type="ECO:0000313" key="2">
    <source>
        <dbReference type="Proteomes" id="UP000337909"/>
    </source>
</evidence>
<dbReference type="AlphaFoldDB" id="A0A5E7BMD5"/>
<evidence type="ECO:0008006" key="3">
    <source>
        <dbReference type="Google" id="ProtNLM"/>
    </source>
</evidence>
<dbReference type="OrthoDB" id="7032356at2"/>
<protein>
    <recommendedName>
        <fullName evidence="3">Sialate O-acetylesterase domain-containing protein</fullName>
    </recommendedName>
</protein>
<name>A0A5E7BMD5_PSEFL</name>
<gene>
    <name evidence="1" type="ORF">PS691_02039</name>
</gene>
<dbReference type="Proteomes" id="UP000337909">
    <property type="component" value="Unassembled WGS sequence"/>
</dbReference>
<sequence>MELKNFVAQDEQGNALPGATCFLYARGTETLASGIVKANGIVLANPFTADGDGLIQLAAPNGLYDLRVVLGMRDYRLPVQFNDVTESVAAAEASANRAETARDVAEMSAGVFPTIAAGLAATALNHYFSVPSAESNEYLILYQNVAGGEIEIKRFPSTKAVSDIRKLIDVVALNSDGAAHSFVDQLGFVIAKLMSNGDFNARGLGTFGRGDGMEINDKQGFTVARIGADESMISGLRMRPSLNPGVEIQDQHGFILARFDATSIMTKAAAANEELAESLELDQQQNTDVKQVLCYGQSLERGVQSLPAISTTQPYFNLMIASGVKIRSGEAGYDASGFVPLVESTSGSEGESPVAGLCNGVVRRAVADGEHATDWVFLGSAPGRSGKSVESLSPGGEGDFERMVQNIKDCNALCSSQGKSHSVWAFTWAQGETNYIGNWTHSSNRYMQLQLEVFDKLSREVQLITGQKFRPYLFTYQVGGHRKYSVDHMDIALAQWRASRHRPDVVMATPVYIFPVASDKLHLTNEGSWLMGEYRSRAMYHTMIRRAGKWRPLEPMAVDWKPAYIDIKFHVPCGELVLDDALCAITANKGFDVREASVLADIIQSVTVTSWDTVRVSLTRPAAADSVLSYGRGRNDDPVASGPVEGARGNLRDTHGLYDTATSPLNNTFALHNACVMFEFSRRYGF</sequence>
<evidence type="ECO:0000313" key="1">
    <source>
        <dbReference type="EMBL" id="VVN93288.1"/>
    </source>
</evidence>
<dbReference type="InterPro" id="IPR036514">
    <property type="entry name" value="SGNH_hydro_sf"/>
</dbReference>
<reference evidence="1 2" key="1">
    <citation type="submission" date="2019-09" db="EMBL/GenBank/DDBJ databases">
        <authorList>
            <person name="Chandra G."/>
            <person name="Truman W A."/>
        </authorList>
    </citation>
    <scope>NUCLEOTIDE SEQUENCE [LARGE SCALE GENOMIC DNA]</scope>
    <source>
        <strain evidence="1">PS691</strain>
    </source>
</reference>
<proteinExistence type="predicted"/>
<dbReference type="GO" id="GO:0016788">
    <property type="term" value="F:hydrolase activity, acting on ester bonds"/>
    <property type="evidence" value="ECO:0007669"/>
    <property type="project" value="UniProtKB-ARBA"/>
</dbReference>
<dbReference type="RefSeq" id="WP_150642058.1">
    <property type="nucleotide sequence ID" value="NZ_CABVHQ010000016.1"/>
</dbReference>
<accession>A0A5E7BMD5</accession>
<organism evidence="1 2">
    <name type="scientific">Pseudomonas fluorescens</name>
    <dbReference type="NCBI Taxonomy" id="294"/>
    <lineage>
        <taxon>Bacteria</taxon>
        <taxon>Pseudomonadati</taxon>
        <taxon>Pseudomonadota</taxon>
        <taxon>Gammaproteobacteria</taxon>
        <taxon>Pseudomonadales</taxon>
        <taxon>Pseudomonadaceae</taxon>
        <taxon>Pseudomonas</taxon>
    </lineage>
</organism>
<dbReference type="Gene3D" id="3.40.50.1110">
    <property type="entry name" value="SGNH hydrolase"/>
    <property type="match status" value="1"/>
</dbReference>
<dbReference type="EMBL" id="CABVHQ010000016">
    <property type="protein sequence ID" value="VVN93288.1"/>
    <property type="molecule type" value="Genomic_DNA"/>
</dbReference>
<dbReference type="SUPFAM" id="SSF52266">
    <property type="entry name" value="SGNH hydrolase"/>
    <property type="match status" value="1"/>
</dbReference>